<evidence type="ECO:0000256" key="3">
    <source>
        <dbReference type="ARBA" id="ARBA00023163"/>
    </source>
</evidence>
<dbReference type="InterPro" id="IPR000835">
    <property type="entry name" value="HTH_MarR-typ"/>
</dbReference>
<keyword evidence="1" id="KW-0805">Transcription regulation</keyword>
<evidence type="ECO:0000259" key="4">
    <source>
        <dbReference type="PROSITE" id="PS50995"/>
    </source>
</evidence>
<organism evidence="5 6">
    <name type="scientific">Candidatus Mediterraneibacter faecavium</name>
    <dbReference type="NCBI Taxonomy" id="2838668"/>
    <lineage>
        <taxon>Bacteria</taxon>
        <taxon>Bacillati</taxon>
        <taxon>Bacillota</taxon>
        <taxon>Clostridia</taxon>
        <taxon>Lachnospirales</taxon>
        <taxon>Lachnospiraceae</taxon>
        <taxon>Mediterraneibacter</taxon>
    </lineage>
</organism>
<dbReference type="Proteomes" id="UP000823902">
    <property type="component" value="Unassembled WGS sequence"/>
</dbReference>
<comment type="caution">
    <text evidence="5">The sequence shown here is derived from an EMBL/GenBank/DDBJ whole genome shotgun (WGS) entry which is preliminary data.</text>
</comment>
<keyword evidence="3" id="KW-0804">Transcription</keyword>
<dbReference type="AlphaFoldDB" id="A0A9D2QB17"/>
<evidence type="ECO:0000256" key="2">
    <source>
        <dbReference type="ARBA" id="ARBA00023125"/>
    </source>
</evidence>
<dbReference type="PANTHER" id="PTHR42756:SF1">
    <property type="entry name" value="TRANSCRIPTIONAL REPRESSOR OF EMRAB OPERON"/>
    <property type="match status" value="1"/>
</dbReference>
<dbReference type="GO" id="GO:0003677">
    <property type="term" value="F:DNA binding"/>
    <property type="evidence" value="ECO:0007669"/>
    <property type="project" value="UniProtKB-KW"/>
</dbReference>
<dbReference type="EMBL" id="DWVY01000019">
    <property type="protein sequence ID" value="HJC74160.1"/>
    <property type="molecule type" value="Genomic_DNA"/>
</dbReference>
<evidence type="ECO:0000313" key="5">
    <source>
        <dbReference type="EMBL" id="HJC74160.1"/>
    </source>
</evidence>
<dbReference type="PROSITE" id="PS50995">
    <property type="entry name" value="HTH_MARR_2"/>
    <property type="match status" value="1"/>
</dbReference>
<accession>A0A9D2QB17</accession>
<sequence>MKQRLRQLLFEIEQLKRNKVQDLLLGIGLTPGQGQARILMSLASSEHVSQRKLADECMLDVTTMSRTLDRLERQGLIERKTDPDCRRAYRISLTDAGRMKAEEVKEGFARLEERLFDGFGQTEMRELSVKLEKIKDNLKGEMYEKQ</sequence>
<dbReference type="Gene3D" id="1.10.10.10">
    <property type="entry name" value="Winged helix-like DNA-binding domain superfamily/Winged helix DNA-binding domain"/>
    <property type="match status" value="1"/>
</dbReference>
<evidence type="ECO:0000256" key="1">
    <source>
        <dbReference type="ARBA" id="ARBA00023015"/>
    </source>
</evidence>
<feature type="domain" description="HTH marR-type" evidence="4">
    <location>
        <begin position="2"/>
        <end position="136"/>
    </location>
</feature>
<dbReference type="SUPFAM" id="SSF46785">
    <property type="entry name" value="Winged helix' DNA-binding domain"/>
    <property type="match status" value="1"/>
</dbReference>
<protein>
    <submittedName>
        <fullName evidence="5">MarR family transcriptional regulator</fullName>
    </submittedName>
</protein>
<gene>
    <name evidence="5" type="ORF">H9697_04320</name>
</gene>
<dbReference type="SMART" id="SM00347">
    <property type="entry name" value="HTH_MARR"/>
    <property type="match status" value="1"/>
</dbReference>
<dbReference type="PRINTS" id="PR00598">
    <property type="entry name" value="HTHMARR"/>
</dbReference>
<dbReference type="Pfam" id="PF12802">
    <property type="entry name" value="MarR_2"/>
    <property type="match status" value="1"/>
</dbReference>
<reference evidence="5" key="1">
    <citation type="journal article" date="2021" name="PeerJ">
        <title>Extensive microbial diversity within the chicken gut microbiome revealed by metagenomics and culture.</title>
        <authorList>
            <person name="Gilroy R."/>
            <person name="Ravi A."/>
            <person name="Getino M."/>
            <person name="Pursley I."/>
            <person name="Horton D.L."/>
            <person name="Alikhan N.F."/>
            <person name="Baker D."/>
            <person name="Gharbi K."/>
            <person name="Hall N."/>
            <person name="Watson M."/>
            <person name="Adriaenssens E.M."/>
            <person name="Foster-Nyarko E."/>
            <person name="Jarju S."/>
            <person name="Secka A."/>
            <person name="Antonio M."/>
            <person name="Oren A."/>
            <person name="Chaudhuri R.R."/>
            <person name="La Ragione R."/>
            <person name="Hildebrand F."/>
            <person name="Pallen M.J."/>
        </authorList>
    </citation>
    <scope>NUCLEOTIDE SEQUENCE</scope>
    <source>
        <strain evidence="5">CHK196-7946</strain>
    </source>
</reference>
<name>A0A9D2QB17_9FIRM</name>
<dbReference type="InterPro" id="IPR036390">
    <property type="entry name" value="WH_DNA-bd_sf"/>
</dbReference>
<dbReference type="PANTHER" id="PTHR42756">
    <property type="entry name" value="TRANSCRIPTIONAL REGULATOR, MARR"/>
    <property type="match status" value="1"/>
</dbReference>
<proteinExistence type="predicted"/>
<dbReference type="GO" id="GO:0003700">
    <property type="term" value="F:DNA-binding transcription factor activity"/>
    <property type="evidence" value="ECO:0007669"/>
    <property type="project" value="InterPro"/>
</dbReference>
<evidence type="ECO:0000313" key="6">
    <source>
        <dbReference type="Proteomes" id="UP000823902"/>
    </source>
</evidence>
<dbReference type="InterPro" id="IPR036388">
    <property type="entry name" value="WH-like_DNA-bd_sf"/>
</dbReference>
<reference evidence="5" key="2">
    <citation type="submission" date="2021-04" db="EMBL/GenBank/DDBJ databases">
        <authorList>
            <person name="Gilroy R."/>
        </authorList>
    </citation>
    <scope>NUCLEOTIDE SEQUENCE</scope>
    <source>
        <strain evidence="5">CHK196-7946</strain>
    </source>
</reference>
<keyword evidence="2" id="KW-0238">DNA-binding</keyword>